<evidence type="ECO:0000313" key="4">
    <source>
        <dbReference type="EMBL" id="EFI33256.1"/>
    </source>
</evidence>
<protein>
    <submittedName>
        <fullName evidence="4">WD40 domain protein beta Propeller</fullName>
    </submittedName>
</protein>
<name>D6SRE0_9BACT</name>
<evidence type="ECO:0000256" key="1">
    <source>
        <dbReference type="ARBA" id="ARBA00009820"/>
    </source>
</evidence>
<dbReference type="PANTHER" id="PTHR36842:SF1">
    <property type="entry name" value="PROTEIN TOLB"/>
    <property type="match status" value="1"/>
</dbReference>
<dbReference type="eggNOG" id="COG0823">
    <property type="taxonomic scope" value="Bacteria"/>
</dbReference>
<sequence>MIKLRFFIFLSAIFLVVSLLPTRAWAQDSLHIDIFGPGEDRINAFVAPPRDLQSEVLHNPELGSRIYDGLQSNLGLLPFLTQVNPEHILGGPGVEGVRGRDIDFRKFNLSRVDLLLTIGLEQHAGGPGSVEIRAFEVFDQRMILGRAYDLQDLDQVPLMLRRFCAELMEYLTGNGDFFRSRLAFERKKNGNKDIWSVTPQGNDLTRLTDLRGITLSPAWSPDGSRIAFTLMRDNEHHLGIWDLEKGEEEVFSMPGNTVISPAFSPEGRLALSLDPMGRPDIYWLDDDYGVDETIMEHWAIDVSPSFDASGTKMAFASGRLGNPHIFVHDFEKGQIQRVSYEGRYNTNPSISPEGDFVAFTRQTPDGHRIFVVDLETGREKQISSGPGNDEDPAFAPDGYFVAFSSNRSGEYRLYLTTRNGDEPREISTGEGNAKAPAWGLEKDF</sequence>
<keyword evidence="3" id="KW-0732">Signal</keyword>
<dbReference type="Gene3D" id="2.120.10.30">
    <property type="entry name" value="TolB, C-terminal domain"/>
    <property type="match status" value="1"/>
</dbReference>
<comment type="similarity">
    <text evidence="1">Belongs to the TolB family.</text>
</comment>
<feature type="region of interest" description="Disordered" evidence="2">
    <location>
        <begin position="420"/>
        <end position="444"/>
    </location>
</feature>
<dbReference type="Gene3D" id="3.40.50.10070">
    <property type="entry name" value="TolB, N-terminal domain"/>
    <property type="match status" value="1"/>
</dbReference>
<dbReference type="RefSeq" id="WP_008870614.1">
    <property type="nucleotide sequence ID" value="NZ_ACJN02000003.1"/>
</dbReference>
<dbReference type="AlphaFoldDB" id="D6SRE0"/>
<proteinExistence type="inferred from homology"/>
<dbReference type="Pfam" id="PF07676">
    <property type="entry name" value="PD40"/>
    <property type="match status" value="4"/>
</dbReference>
<evidence type="ECO:0000313" key="5">
    <source>
        <dbReference type="Proteomes" id="UP000005496"/>
    </source>
</evidence>
<dbReference type="InterPro" id="IPR011042">
    <property type="entry name" value="6-blade_b-propeller_TolB-like"/>
</dbReference>
<comment type="caution">
    <text evidence="4">The sequence shown here is derived from an EMBL/GenBank/DDBJ whole genome shotgun (WGS) entry which is preliminary data.</text>
</comment>
<dbReference type="OrthoDB" id="9815657at2"/>
<organism evidence="4 5">
    <name type="scientific">Desulfonatronospira thiodismutans ASO3-1</name>
    <dbReference type="NCBI Taxonomy" id="555779"/>
    <lineage>
        <taxon>Bacteria</taxon>
        <taxon>Pseudomonadati</taxon>
        <taxon>Thermodesulfobacteriota</taxon>
        <taxon>Desulfovibrionia</taxon>
        <taxon>Desulfovibrionales</taxon>
        <taxon>Desulfonatronovibrionaceae</taxon>
        <taxon>Desulfonatronospira</taxon>
    </lineage>
</organism>
<accession>D6SRE0</accession>
<evidence type="ECO:0000256" key="2">
    <source>
        <dbReference type="SAM" id="MobiDB-lite"/>
    </source>
</evidence>
<dbReference type="PANTHER" id="PTHR36842">
    <property type="entry name" value="PROTEIN TOLB HOMOLOG"/>
    <property type="match status" value="1"/>
</dbReference>
<gene>
    <name evidence="4" type="ORF">Dthio_PD0582</name>
</gene>
<reference evidence="4" key="1">
    <citation type="submission" date="2010-05" db="EMBL/GenBank/DDBJ databases">
        <title>The draft genome of Desulfonatronospira thiodismutans ASO3-1.</title>
        <authorList>
            <consortium name="US DOE Joint Genome Institute (JGI-PGF)"/>
            <person name="Lucas S."/>
            <person name="Copeland A."/>
            <person name="Lapidus A."/>
            <person name="Cheng J.-F."/>
            <person name="Bruce D."/>
            <person name="Goodwin L."/>
            <person name="Pitluck S."/>
            <person name="Chertkov O."/>
            <person name="Brettin T."/>
            <person name="Detter J.C."/>
            <person name="Han C."/>
            <person name="Land M.L."/>
            <person name="Hauser L."/>
            <person name="Kyrpides N."/>
            <person name="Mikhailova N."/>
            <person name="Muyzer G."/>
            <person name="Woyke T."/>
        </authorList>
    </citation>
    <scope>NUCLEOTIDE SEQUENCE [LARGE SCALE GENOMIC DNA]</scope>
    <source>
        <strain evidence="4">ASO3-1</strain>
    </source>
</reference>
<dbReference type="EMBL" id="ACJN02000003">
    <property type="protein sequence ID" value="EFI33256.1"/>
    <property type="molecule type" value="Genomic_DNA"/>
</dbReference>
<keyword evidence="5" id="KW-1185">Reference proteome</keyword>
<dbReference type="InterPro" id="IPR011659">
    <property type="entry name" value="WD40"/>
</dbReference>
<evidence type="ECO:0000256" key="3">
    <source>
        <dbReference type="SAM" id="SignalP"/>
    </source>
</evidence>
<dbReference type="Proteomes" id="UP000005496">
    <property type="component" value="Unassembled WGS sequence"/>
</dbReference>
<feature type="signal peptide" evidence="3">
    <location>
        <begin position="1"/>
        <end position="26"/>
    </location>
</feature>
<feature type="chain" id="PRO_5003087930" evidence="3">
    <location>
        <begin position="27"/>
        <end position="444"/>
    </location>
</feature>
<dbReference type="SUPFAM" id="SSF69304">
    <property type="entry name" value="Tricorn protease N-terminal domain"/>
    <property type="match status" value="1"/>
</dbReference>